<comment type="caution">
    <text evidence="8">The sequence shown here is derived from an EMBL/GenBank/DDBJ whole genome shotgun (WGS) entry which is preliminary data.</text>
</comment>
<evidence type="ECO:0000256" key="2">
    <source>
        <dbReference type="ARBA" id="ARBA00022448"/>
    </source>
</evidence>
<comment type="subcellular location">
    <subcellularLocation>
        <location evidence="6">Cell membrane</location>
        <topology evidence="6">Multi-pass membrane protein</topology>
    </subcellularLocation>
    <subcellularLocation>
        <location evidence="1">Membrane</location>
        <topology evidence="1">Multi-pass membrane protein</topology>
    </subcellularLocation>
</comment>
<gene>
    <name evidence="8" type="ORF">A9Q02_15845</name>
</gene>
<dbReference type="CDD" id="cd06261">
    <property type="entry name" value="TM_PBP2"/>
    <property type="match status" value="1"/>
</dbReference>
<feature type="transmembrane region" description="Helical" evidence="6">
    <location>
        <begin position="176"/>
        <end position="194"/>
    </location>
</feature>
<organism evidence="8 9">
    <name type="scientific">Candidatus Chloroploca asiatica</name>
    <dbReference type="NCBI Taxonomy" id="1506545"/>
    <lineage>
        <taxon>Bacteria</taxon>
        <taxon>Bacillati</taxon>
        <taxon>Chloroflexota</taxon>
        <taxon>Chloroflexia</taxon>
        <taxon>Chloroflexales</taxon>
        <taxon>Chloroflexineae</taxon>
        <taxon>Oscillochloridaceae</taxon>
        <taxon>Candidatus Chloroploca</taxon>
    </lineage>
</organism>
<protein>
    <submittedName>
        <fullName evidence="8">ABC transporter permease</fullName>
    </submittedName>
</protein>
<accession>A0A2H3KKA9</accession>
<feature type="domain" description="ABC transmembrane type-1" evidence="7">
    <location>
        <begin position="15"/>
        <end position="194"/>
    </location>
</feature>
<evidence type="ECO:0000256" key="3">
    <source>
        <dbReference type="ARBA" id="ARBA00022692"/>
    </source>
</evidence>
<reference evidence="8 9" key="1">
    <citation type="submission" date="2016-05" db="EMBL/GenBank/DDBJ databases">
        <authorList>
            <person name="Lavstsen T."/>
            <person name="Jespersen J.S."/>
        </authorList>
    </citation>
    <scope>NUCLEOTIDE SEQUENCE [LARGE SCALE GENOMIC DNA]</scope>
    <source>
        <strain evidence="8 9">B7-9</strain>
    </source>
</reference>
<dbReference type="Proteomes" id="UP000220922">
    <property type="component" value="Unassembled WGS sequence"/>
</dbReference>
<evidence type="ECO:0000259" key="7">
    <source>
        <dbReference type="PROSITE" id="PS50928"/>
    </source>
</evidence>
<sequence>MTYLIQNWRSVGSLLGEHLWLTLSALAIALVIAVPTSILLVRVPRLRGPVLGLLGILYTIPSLSLLVLLIPLLGLGYWPAVVTLVIYAQLVLVRNLVVGMTEIDAAILEAANGMGMNGWQRLIIVEFPLALPLMLAGLRIATLSTIGIATIAAFINAGGLGVLLFDGVRSSNQEKIVAGALAVSLLAFGANALLRQAERWSRRGLDA</sequence>
<evidence type="ECO:0000256" key="5">
    <source>
        <dbReference type="ARBA" id="ARBA00023136"/>
    </source>
</evidence>
<evidence type="ECO:0000256" key="6">
    <source>
        <dbReference type="RuleBase" id="RU363032"/>
    </source>
</evidence>
<dbReference type="AlphaFoldDB" id="A0A2H3KKA9"/>
<proteinExistence type="inferred from homology"/>
<feature type="transmembrane region" description="Helical" evidence="6">
    <location>
        <begin position="20"/>
        <end position="43"/>
    </location>
</feature>
<dbReference type="GO" id="GO:0031460">
    <property type="term" value="P:glycine betaine transport"/>
    <property type="evidence" value="ECO:0007669"/>
    <property type="project" value="TreeGrafter"/>
</dbReference>
<feature type="transmembrane region" description="Helical" evidence="6">
    <location>
        <begin position="50"/>
        <end position="70"/>
    </location>
</feature>
<dbReference type="GO" id="GO:0005886">
    <property type="term" value="C:plasma membrane"/>
    <property type="evidence" value="ECO:0007669"/>
    <property type="project" value="UniProtKB-SubCell"/>
</dbReference>
<dbReference type="PANTHER" id="PTHR30177">
    <property type="entry name" value="GLYCINE BETAINE/L-PROLINE TRANSPORT SYSTEM PERMEASE PROTEIN PROW"/>
    <property type="match status" value="1"/>
</dbReference>
<comment type="similarity">
    <text evidence="6">Belongs to the binding-protein-dependent transport system permease family.</text>
</comment>
<keyword evidence="4 6" id="KW-1133">Transmembrane helix</keyword>
<dbReference type="GO" id="GO:0055085">
    <property type="term" value="P:transmembrane transport"/>
    <property type="evidence" value="ECO:0007669"/>
    <property type="project" value="InterPro"/>
</dbReference>
<evidence type="ECO:0000256" key="4">
    <source>
        <dbReference type="ARBA" id="ARBA00022989"/>
    </source>
</evidence>
<dbReference type="Pfam" id="PF00528">
    <property type="entry name" value="BPD_transp_1"/>
    <property type="match status" value="1"/>
</dbReference>
<dbReference type="EMBL" id="LYXE01000103">
    <property type="protein sequence ID" value="PDV98355.1"/>
    <property type="molecule type" value="Genomic_DNA"/>
</dbReference>
<keyword evidence="9" id="KW-1185">Reference proteome</keyword>
<dbReference type="InterPro" id="IPR000515">
    <property type="entry name" value="MetI-like"/>
</dbReference>
<dbReference type="RefSeq" id="WP_097653608.1">
    <property type="nucleotide sequence ID" value="NZ_LYXE01000103.1"/>
</dbReference>
<dbReference type="PANTHER" id="PTHR30177:SF4">
    <property type="entry name" value="OSMOPROTECTANT IMPORT PERMEASE PROTEIN OSMW"/>
    <property type="match status" value="1"/>
</dbReference>
<dbReference type="InterPro" id="IPR051204">
    <property type="entry name" value="ABC_transp_perm/SBD"/>
</dbReference>
<dbReference type="FunFam" id="1.10.3720.10:FF:000001">
    <property type="entry name" value="Glycine betaine ABC transporter, permease"/>
    <property type="match status" value="1"/>
</dbReference>
<feature type="transmembrane region" description="Helical" evidence="6">
    <location>
        <begin position="76"/>
        <end position="93"/>
    </location>
</feature>
<dbReference type="OrthoDB" id="9801163at2"/>
<dbReference type="PROSITE" id="PS50928">
    <property type="entry name" value="ABC_TM1"/>
    <property type="match status" value="1"/>
</dbReference>
<dbReference type="InterPro" id="IPR035906">
    <property type="entry name" value="MetI-like_sf"/>
</dbReference>
<evidence type="ECO:0000313" key="8">
    <source>
        <dbReference type="EMBL" id="PDV98355.1"/>
    </source>
</evidence>
<keyword evidence="5 6" id="KW-0472">Membrane</keyword>
<evidence type="ECO:0000256" key="1">
    <source>
        <dbReference type="ARBA" id="ARBA00004141"/>
    </source>
</evidence>
<feature type="transmembrane region" description="Helical" evidence="6">
    <location>
        <begin position="140"/>
        <end position="164"/>
    </location>
</feature>
<dbReference type="Gene3D" id="1.10.3720.10">
    <property type="entry name" value="MetI-like"/>
    <property type="match status" value="1"/>
</dbReference>
<name>A0A2H3KKA9_9CHLR</name>
<dbReference type="SUPFAM" id="SSF161098">
    <property type="entry name" value="MetI-like"/>
    <property type="match status" value="1"/>
</dbReference>
<evidence type="ECO:0000313" key="9">
    <source>
        <dbReference type="Proteomes" id="UP000220922"/>
    </source>
</evidence>
<keyword evidence="3 6" id="KW-0812">Transmembrane</keyword>
<keyword evidence="2 6" id="KW-0813">Transport</keyword>